<dbReference type="EC" id="2.7.4.9" evidence="3"/>
<evidence type="ECO:0000256" key="9">
    <source>
        <dbReference type="ARBA" id="ARBA00022840"/>
    </source>
</evidence>
<dbReference type="GO" id="GO:0006235">
    <property type="term" value="P:dTTP biosynthetic process"/>
    <property type="evidence" value="ECO:0007669"/>
    <property type="project" value="TreeGrafter"/>
</dbReference>
<dbReference type="SUPFAM" id="SSF52540">
    <property type="entry name" value="P-loop containing nucleoside triphosphate hydrolases"/>
    <property type="match status" value="1"/>
</dbReference>
<reference evidence="10" key="1">
    <citation type="submission" date="2019-04" db="EMBL/GenBank/DDBJ databases">
        <title>Friends and foes A comparative genomics studyof 23 Aspergillus species from section Flavi.</title>
        <authorList>
            <consortium name="DOE Joint Genome Institute"/>
            <person name="Kjaerbolling I."/>
            <person name="Vesth T."/>
            <person name="Frisvad J.C."/>
            <person name="Nybo J.L."/>
            <person name="Theobald S."/>
            <person name="Kildgaard S."/>
            <person name="Isbrandt T."/>
            <person name="Kuo A."/>
            <person name="Sato A."/>
            <person name="Lyhne E.K."/>
            <person name="Kogle M.E."/>
            <person name="Wiebenga A."/>
            <person name="Kun R.S."/>
            <person name="Lubbers R.J."/>
            <person name="Makela M.R."/>
            <person name="Barry K."/>
            <person name="Chovatia M."/>
            <person name="Clum A."/>
            <person name="Daum C."/>
            <person name="Haridas S."/>
            <person name="He G."/>
            <person name="LaButti K."/>
            <person name="Lipzen A."/>
            <person name="Mondo S."/>
            <person name="Riley R."/>
            <person name="Salamov A."/>
            <person name="Simmons B.A."/>
            <person name="Magnuson J.K."/>
            <person name="Henrissat B."/>
            <person name="Mortensen U.H."/>
            <person name="Larsen T.O."/>
            <person name="Devries R.P."/>
            <person name="Grigoriev I.V."/>
            <person name="Machida M."/>
            <person name="Baker S.E."/>
            <person name="Andersen M.R."/>
        </authorList>
    </citation>
    <scope>NUCLEOTIDE SEQUENCE [LARGE SCALE GENOMIC DNA]</scope>
    <source>
        <strain evidence="10">IBT 14317</strain>
    </source>
</reference>
<evidence type="ECO:0000313" key="10">
    <source>
        <dbReference type="EMBL" id="KAE8392649.1"/>
    </source>
</evidence>
<dbReference type="OrthoDB" id="425602at2759"/>
<dbReference type="Pfam" id="PF02223">
    <property type="entry name" value="Thymidylate_kin"/>
    <property type="match status" value="1"/>
</dbReference>
<evidence type="ECO:0000256" key="4">
    <source>
        <dbReference type="ARBA" id="ARBA00017144"/>
    </source>
</evidence>
<dbReference type="InterPro" id="IPR039430">
    <property type="entry name" value="Thymidylate_kin-like_dom"/>
</dbReference>
<dbReference type="FunFam" id="3.40.50.300:FF:000679">
    <property type="entry name" value="Thymidylate kinase"/>
    <property type="match status" value="1"/>
</dbReference>
<dbReference type="GO" id="GO:0006227">
    <property type="term" value="P:dUDP biosynthetic process"/>
    <property type="evidence" value="ECO:0007669"/>
    <property type="project" value="TreeGrafter"/>
</dbReference>
<dbReference type="AlphaFoldDB" id="A0A5N7CFI9"/>
<dbReference type="NCBIfam" id="TIGR00041">
    <property type="entry name" value="DTMP_kinase"/>
    <property type="match status" value="1"/>
</dbReference>
<keyword evidence="6" id="KW-0545">Nucleotide biosynthesis</keyword>
<dbReference type="Gene3D" id="3.40.50.300">
    <property type="entry name" value="P-loop containing nucleotide triphosphate hydrolases"/>
    <property type="match status" value="1"/>
</dbReference>
<protein>
    <recommendedName>
        <fullName evidence="4">Thymidylate kinase</fullName>
        <ecNumber evidence="3">2.7.4.9</ecNumber>
    </recommendedName>
</protein>
<keyword evidence="7" id="KW-0547">Nucleotide-binding</keyword>
<dbReference type="GO" id="GO:0005524">
    <property type="term" value="F:ATP binding"/>
    <property type="evidence" value="ECO:0007669"/>
    <property type="project" value="UniProtKB-KW"/>
</dbReference>
<dbReference type="GO" id="GO:0004550">
    <property type="term" value="F:nucleoside diphosphate kinase activity"/>
    <property type="evidence" value="ECO:0007669"/>
    <property type="project" value="TreeGrafter"/>
</dbReference>
<sequence>MSERTNRGALIVVEGLDRAGKSSQCEYLRDYLQESGHPVKYIRFPDRTTATGKLIDGYLRGQSQLDDHSIHLLFSANRWEISKVIEEDIANGITVIVDRYSYSGAVYSAAKGNPSLSLEWAWQPEIGLPRPDMCLFLRISPGEAAKRGGFGAERYENETMQSRVRELFQALFDLQPTGDIHIIDAGRSFQEVSEEIQEKATDCIAQITGPLRKFDTIVA</sequence>
<keyword evidence="8 10" id="KW-0418">Kinase</keyword>
<dbReference type="GO" id="GO:0005634">
    <property type="term" value="C:nucleus"/>
    <property type="evidence" value="ECO:0007669"/>
    <property type="project" value="TreeGrafter"/>
</dbReference>
<evidence type="ECO:0000256" key="3">
    <source>
        <dbReference type="ARBA" id="ARBA00012980"/>
    </source>
</evidence>
<accession>A0A5N6FXR7</accession>
<dbReference type="EMBL" id="ML735235">
    <property type="protein sequence ID" value="KAE8392649.1"/>
    <property type="molecule type" value="Genomic_DNA"/>
</dbReference>
<proteinExistence type="inferred from homology"/>
<dbReference type="Proteomes" id="UP000326877">
    <property type="component" value="Unassembled WGS sequence"/>
</dbReference>
<evidence type="ECO:0000256" key="1">
    <source>
        <dbReference type="ARBA" id="ARBA00004992"/>
    </source>
</evidence>
<dbReference type="PANTHER" id="PTHR10344">
    <property type="entry name" value="THYMIDYLATE KINASE"/>
    <property type="match status" value="1"/>
</dbReference>
<evidence type="ECO:0000256" key="5">
    <source>
        <dbReference type="ARBA" id="ARBA00022679"/>
    </source>
</evidence>
<dbReference type="GO" id="GO:0004798">
    <property type="term" value="F:dTMP kinase activity"/>
    <property type="evidence" value="ECO:0007669"/>
    <property type="project" value="UniProtKB-EC"/>
</dbReference>
<evidence type="ECO:0000256" key="6">
    <source>
        <dbReference type="ARBA" id="ARBA00022727"/>
    </source>
</evidence>
<gene>
    <name evidence="10" type="ORF">BDV23DRAFT_52701</name>
</gene>
<dbReference type="HAMAP" id="MF_00165">
    <property type="entry name" value="Thymidylate_kinase"/>
    <property type="match status" value="1"/>
</dbReference>
<dbReference type="InterPro" id="IPR018095">
    <property type="entry name" value="Thymidylate_kin_CS"/>
</dbReference>
<dbReference type="InterPro" id="IPR027417">
    <property type="entry name" value="P-loop_NTPase"/>
</dbReference>
<dbReference type="PROSITE" id="PS01331">
    <property type="entry name" value="THYMIDYLATE_KINASE"/>
    <property type="match status" value="1"/>
</dbReference>
<evidence type="ECO:0000256" key="8">
    <source>
        <dbReference type="ARBA" id="ARBA00022777"/>
    </source>
</evidence>
<evidence type="ECO:0000256" key="7">
    <source>
        <dbReference type="ARBA" id="ARBA00022741"/>
    </source>
</evidence>
<evidence type="ECO:0000256" key="2">
    <source>
        <dbReference type="ARBA" id="ARBA00009776"/>
    </source>
</evidence>
<dbReference type="GO" id="GO:0005829">
    <property type="term" value="C:cytosol"/>
    <property type="evidence" value="ECO:0007669"/>
    <property type="project" value="TreeGrafter"/>
</dbReference>
<name>A0A5N7CFI9_PETAA</name>
<dbReference type="GO" id="GO:0006233">
    <property type="term" value="P:dTDP biosynthetic process"/>
    <property type="evidence" value="ECO:0007669"/>
    <property type="project" value="InterPro"/>
</dbReference>
<comment type="similarity">
    <text evidence="2">Belongs to the thymidylate kinase family.</text>
</comment>
<dbReference type="PANTHER" id="PTHR10344:SF1">
    <property type="entry name" value="THYMIDYLATE KINASE"/>
    <property type="match status" value="1"/>
</dbReference>
<dbReference type="CDD" id="cd01672">
    <property type="entry name" value="TMPK"/>
    <property type="match status" value="1"/>
</dbReference>
<dbReference type="OMA" id="ANRWECA"/>
<keyword evidence="5" id="KW-0808">Transferase</keyword>
<keyword evidence="9" id="KW-0067">ATP-binding</keyword>
<accession>A0A5N7CFI9</accession>
<dbReference type="InterPro" id="IPR018094">
    <property type="entry name" value="Thymidylate_kinase"/>
</dbReference>
<organism evidence="10">
    <name type="scientific">Petromyces alliaceus</name>
    <name type="common">Aspergillus alliaceus</name>
    <dbReference type="NCBI Taxonomy" id="209559"/>
    <lineage>
        <taxon>Eukaryota</taxon>
        <taxon>Fungi</taxon>
        <taxon>Dikarya</taxon>
        <taxon>Ascomycota</taxon>
        <taxon>Pezizomycotina</taxon>
        <taxon>Eurotiomycetes</taxon>
        <taxon>Eurotiomycetidae</taxon>
        <taxon>Eurotiales</taxon>
        <taxon>Aspergillaceae</taxon>
        <taxon>Aspergillus</taxon>
        <taxon>Aspergillus subgen. Circumdati</taxon>
    </lineage>
</organism>
<comment type="pathway">
    <text evidence="1">Pyrimidine metabolism; dTTP biosynthesis.</text>
</comment>